<evidence type="ECO:0000313" key="3">
    <source>
        <dbReference type="Proteomes" id="UP000025748"/>
    </source>
</evidence>
<evidence type="ECO:0000313" key="2">
    <source>
        <dbReference type="EMBL" id="KCB21503.1"/>
    </source>
</evidence>
<name>A0ABR4QVE5_9BORD</name>
<dbReference type="EMBL" id="JHEM01000033">
    <property type="protein sequence ID" value="KCB21503.1"/>
    <property type="molecule type" value="Genomic_DNA"/>
</dbReference>
<dbReference type="Proteomes" id="UP000025748">
    <property type="component" value="Unassembled WGS sequence"/>
</dbReference>
<gene>
    <name evidence="2" type="ORF">L544_1406</name>
</gene>
<feature type="region of interest" description="Disordered" evidence="1">
    <location>
        <begin position="1"/>
        <end position="24"/>
    </location>
</feature>
<evidence type="ECO:0000256" key="1">
    <source>
        <dbReference type="SAM" id="MobiDB-lite"/>
    </source>
</evidence>
<sequence length="53" mass="5678">MILPAWRGKPGPNPKEADFPREAPAGLSCYKIIQKGGRTPIATQHIPPGQTSP</sequence>
<keyword evidence="3" id="KW-1185">Reference proteome</keyword>
<organism evidence="2 3">
    <name type="scientific">Bordetella hinzii OH87 BAL007II</name>
    <dbReference type="NCBI Taxonomy" id="1331262"/>
    <lineage>
        <taxon>Bacteria</taxon>
        <taxon>Pseudomonadati</taxon>
        <taxon>Pseudomonadota</taxon>
        <taxon>Betaproteobacteria</taxon>
        <taxon>Burkholderiales</taxon>
        <taxon>Alcaligenaceae</taxon>
        <taxon>Bordetella</taxon>
    </lineage>
</organism>
<protein>
    <submittedName>
        <fullName evidence="2">Uncharacterized protein</fullName>
    </submittedName>
</protein>
<accession>A0ABR4QVE5</accession>
<reference evidence="2 3" key="1">
    <citation type="submission" date="2014-03" db="EMBL/GenBank/DDBJ databases">
        <title>Genome sequence of Bordetella hinzii.</title>
        <authorList>
            <person name="Register K."/>
            <person name="Harvill E."/>
            <person name="Goodfield L.L."/>
            <person name="Ivanov Y.V."/>
            <person name="Meyer J.A."/>
            <person name="Muse S.J."/>
            <person name="Jacobs N."/>
            <person name="Bendor L."/>
            <person name="Smallridge W.E."/>
            <person name="Brinkac L.M."/>
            <person name="Sanka R."/>
            <person name="Kim M."/>
            <person name="Losada L."/>
        </authorList>
    </citation>
    <scope>NUCLEOTIDE SEQUENCE [LARGE SCALE GENOMIC DNA]</scope>
    <source>
        <strain evidence="2 3">OH87 BAL007II</strain>
    </source>
</reference>
<proteinExistence type="predicted"/>
<comment type="caution">
    <text evidence="2">The sequence shown here is derived from an EMBL/GenBank/DDBJ whole genome shotgun (WGS) entry which is preliminary data.</text>
</comment>